<gene>
    <name evidence="4" type="ORF">S01H1_73646</name>
</gene>
<evidence type="ECO:0000313" key="4">
    <source>
        <dbReference type="EMBL" id="GAG30589.1"/>
    </source>
</evidence>
<dbReference type="Gene3D" id="3.10.580.10">
    <property type="entry name" value="CBS-domain"/>
    <property type="match status" value="2"/>
</dbReference>
<dbReference type="AlphaFoldDB" id="X0WI07"/>
<dbReference type="PANTHER" id="PTHR43080:SF2">
    <property type="entry name" value="CBS DOMAIN-CONTAINING PROTEIN"/>
    <property type="match status" value="1"/>
</dbReference>
<organism evidence="4">
    <name type="scientific">marine sediment metagenome</name>
    <dbReference type="NCBI Taxonomy" id="412755"/>
    <lineage>
        <taxon>unclassified sequences</taxon>
        <taxon>metagenomes</taxon>
        <taxon>ecological metagenomes</taxon>
    </lineage>
</organism>
<keyword evidence="1" id="KW-0129">CBS domain</keyword>
<dbReference type="InterPro" id="IPR046342">
    <property type="entry name" value="CBS_dom_sf"/>
</dbReference>
<reference evidence="4" key="1">
    <citation type="journal article" date="2014" name="Front. Microbiol.">
        <title>High frequency of phylogenetically diverse reductive dehalogenase-homologous genes in deep subseafloor sedimentary metagenomes.</title>
        <authorList>
            <person name="Kawai M."/>
            <person name="Futagami T."/>
            <person name="Toyoda A."/>
            <person name="Takaki Y."/>
            <person name="Nishi S."/>
            <person name="Hori S."/>
            <person name="Arai W."/>
            <person name="Tsubouchi T."/>
            <person name="Morono Y."/>
            <person name="Uchiyama I."/>
            <person name="Ito T."/>
            <person name="Fujiyama A."/>
            <person name="Inagaki F."/>
            <person name="Takami H."/>
        </authorList>
    </citation>
    <scope>NUCLEOTIDE SEQUENCE</scope>
    <source>
        <strain evidence="4">Expedition CK06-06</strain>
    </source>
</reference>
<dbReference type="Pfam" id="PF00571">
    <property type="entry name" value="CBS"/>
    <property type="match status" value="2"/>
</dbReference>
<feature type="domain" description="CBS" evidence="3">
    <location>
        <begin position="48"/>
        <end position="103"/>
    </location>
</feature>
<dbReference type="SUPFAM" id="SSF54631">
    <property type="entry name" value="CBS-domain pair"/>
    <property type="match status" value="2"/>
</dbReference>
<dbReference type="PANTHER" id="PTHR43080">
    <property type="entry name" value="CBS DOMAIN-CONTAINING PROTEIN CBSX3, MITOCHONDRIAL"/>
    <property type="match status" value="1"/>
</dbReference>
<feature type="non-terminal residue" evidence="4">
    <location>
        <position position="1"/>
    </location>
</feature>
<evidence type="ECO:0000259" key="3">
    <source>
        <dbReference type="PROSITE" id="PS51371"/>
    </source>
</evidence>
<dbReference type="EMBL" id="BARS01049218">
    <property type="protein sequence ID" value="GAG30589.1"/>
    <property type="molecule type" value="Genomic_DNA"/>
</dbReference>
<feature type="domain" description="CBS" evidence="3">
    <location>
        <begin position="142"/>
        <end position="200"/>
    </location>
</feature>
<comment type="caution">
    <text evidence="4">The sequence shown here is derived from an EMBL/GenBank/DDBJ whole genome shotgun (WGS) entry which is preliminary data.</text>
</comment>
<name>X0WI07_9ZZZZ</name>
<evidence type="ECO:0000256" key="2">
    <source>
        <dbReference type="SAM" id="MobiDB-lite"/>
    </source>
</evidence>
<sequence>PTGQEEKPYLVGIVSERDVFRYISPYLGKLGEQEADQTAIRQPLSKILTRNPISATAETPISDLIAIMLDNHIDIIPILADGDLVGIVTADDVVKTFVKLGAIRQLCADAGKRTRLVDLVSGAADASAALLSSVLRTAQDIMSEQVVCLRPEDDLGKAMEVLQKGKFRHVPIVNSQGKLVGIVSDRDILRRLPYHSPHSGNLSESARLPDTRKPSRAKRFRDRLFAVEPDDEVLKVGLCHI</sequence>
<accession>X0WI07</accession>
<dbReference type="InterPro" id="IPR000644">
    <property type="entry name" value="CBS_dom"/>
</dbReference>
<dbReference type="SMART" id="SM00116">
    <property type="entry name" value="CBS"/>
    <property type="match status" value="2"/>
</dbReference>
<dbReference type="InterPro" id="IPR051257">
    <property type="entry name" value="Diverse_CBS-Domain"/>
</dbReference>
<feature type="region of interest" description="Disordered" evidence="2">
    <location>
        <begin position="194"/>
        <end position="215"/>
    </location>
</feature>
<dbReference type="PROSITE" id="PS51371">
    <property type="entry name" value="CBS"/>
    <property type="match status" value="2"/>
</dbReference>
<feature type="non-terminal residue" evidence="4">
    <location>
        <position position="241"/>
    </location>
</feature>
<proteinExistence type="predicted"/>
<protein>
    <recommendedName>
        <fullName evidence="3">CBS domain-containing protein</fullName>
    </recommendedName>
</protein>
<evidence type="ECO:0000256" key="1">
    <source>
        <dbReference type="ARBA" id="ARBA00023122"/>
    </source>
</evidence>